<keyword evidence="3" id="KW-0378">Hydrolase</keyword>
<reference evidence="3 4" key="1">
    <citation type="journal article" date="2018" name="Mol. Plant">
        <title>The genome of Artemisia annua provides insight into the evolution of Asteraceae family and artemisinin biosynthesis.</title>
        <authorList>
            <person name="Shen Q."/>
            <person name="Zhang L."/>
            <person name="Liao Z."/>
            <person name="Wang S."/>
            <person name="Yan T."/>
            <person name="Shi P."/>
            <person name="Liu M."/>
            <person name="Fu X."/>
            <person name="Pan Q."/>
            <person name="Wang Y."/>
            <person name="Lv Z."/>
            <person name="Lu X."/>
            <person name="Zhang F."/>
            <person name="Jiang W."/>
            <person name="Ma Y."/>
            <person name="Chen M."/>
            <person name="Hao X."/>
            <person name="Li L."/>
            <person name="Tang Y."/>
            <person name="Lv G."/>
            <person name="Zhou Y."/>
            <person name="Sun X."/>
            <person name="Brodelius P.E."/>
            <person name="Rose J.K.C."/>
            <person name="Tang K."/>
        </authorList>
    </citation>
    <scope>NUCLEOTIDE SEQUENCE [LARGE SCALE GENOMIC DNA]</scope>
    <source>
        <strain evidence="4">cv. Huhao1</strain>
        <tissue evidence="3">Leaf</tissue>
    </source>
</reference>
<dbReference type="PROSITE" id="PS50235">
    <property type="entry name" value="USP_3"/>
    <property type="match status" value="2"/>
</dbReference>
<dbReference type="STRING" id="35608.A0A2U1MQG2"/>
<dbReference type="PANTHER" id="PTHR21646">
    <property type="entry name" value="UBIQUITIN CARBOXYL-TERMINAL HYDROLASE"/>
    <property type="match status" value="1"/>
</dbReference>
<proteinExistence type="inferred from homology"/>
<dbReference type="SUPFAM" id="SSF54001">
    <property type="entry name" value="Cysteine proteinases"/>
    <property type="match status" value="2"/>
</dbReference>
<evidence type="ECO:0000313" key="4">
    <source>
        <dbReference type="Proteomes" id="UP000245207"/>
    </source>
</evidence>
<dbReference type="InterPro" id="IPR001394">
    <property type="entry name" value="Peptidase_C19_UCH"/>
</dbReference>
<comment type="caution">
    <text evidence="3">The sequence shown here is derived from an EMBL/GenBank/DDBJ whole genome shotgun (WGS) entry which is preliminary data.</text>
</comment>
<keyword evidence="4" id="KW-1185">Reference proteome</keyword>
<protein>
    <submittedName>
        <fullName evidence="3">Ubiquitin specific protease domain protein</fullName>
    </submittedName>
</protein>
<dbReference type="InterPro" id="IPR050185">
    <property type="entry name" value="Ub_carboxyl-term_hydrolase"/>
</dbReference>
<dbReference type="GO" id="GO:0006508">
    <property type="term" value="P:proteolysis"/>
    <property type="evidence" value="ECO:0007669"/>
    <property type="project" value="UniProtKB-KW"/>
</dbReference>
<dbReference type="CDD" id="cd02674">
    <property type="entry name" value="Peptidase_C19R"/>
    <property type="match status" value="1"/>
</dbReference>
<dbReference type="EMBL" id="PKPP01004630">
    <property type="protein sequence ID" value="PWA63479.1"/>
    <property type="molecule type" value="Genomic_DNA"/>
</dbReference>
<dbReference type="Proteomes" id="UP000245207">
    <property type="component" value="Unassembled WGS sequence"/>
</dbReference>
<evidence type="ECO:0000256" key="1">
    <source>
        <dbReference type="ARBA" id="ARBA00009085"/>
    </source>
</evidence>
<dbReference type="InterPro" id="IPR028889">
    <property type="entry name" value="USP"/>
</dbReference>
<comment type="similarity">
    <text evidence="1">Belongs to the peptidase C19 family.</text>
</comment>
<dbReference type="InterPro" id="IPR038765">
    <property type="entry name" value="Papain-like_cys_pep_sf"/>
</dbReference>
<dbReference type="Pfam" id="PF25242">
    <property type="entry name" value="Ubiquitin_UBP8"/>
    <property type="match status" value="2"/>
</dbReference>
<dbReference type="AlphaFoldDB" id="A0A2U1MQG2"/>
<dbReference type="GO" id="GO:0016579">
    <property type="term" value="P:protein deubiquitination"/>
    <property type="evidence" value="ECO:0007669"/>
    <property type="project" value="InterPro"/>
</dbReference>
<sequence>MDSLFFGGDDDVSTGGGGADGFRSIGSVDELDDEGLFLVNYRWWNETRQSLKYGELGGDLYDATSSYVNDYMESQIVLDMRRYSGFEGDDCNGDEERGSRGEYALVSEWMFYRALKWHYDKRNVGNFVAVEDNKADLFPLQVSLSISGTTTSLIARISQKSNMIGAFKKSCQIFSVNSGVLKIWDFSGQITKFFVQGSMLYDKPEQVNAEIFLELQVYGLSNDVKREENGMEIEDMNGSVKVNGHSDRVNPYVRLGQARPTTSSGDAYSLGLTGLTNLGNTCFMNSAIQCLAHTPHLVDYFLGDFRKDLNFENPLGMNGKLALAFGDLLRQLWTPGATEVAPRAFKSRLSAFAPQFGGFNQHDSQCYVFCKKIYLHYDKRNIGNFVAVEDNKADLFPLQVSLSISGTTTSLIARISQKSNMIRAFKKSCQIFSVNSGVLKIWDFSGQITKFFVQGSMLYDKPEQVNAEIFLELQVYGLSNDVKREENGMEIEDMNGSVKVNGHSDRVNPYVRLGQARPTTSSGDAYNLGLTGLTNLGNTCFMNSAIQCLAHTPHLVDYFLGDFRKDLNFENPLGMNGKLALAFGDLLRQLWTPGATEVAPRAFKSRLSAFAPQFGGFNQHDSQEFLSFILDGLHEDLNRVKIKPYYEIKDVDGISDHEVADEHWQNHLARNDSIIVDMCQGQYRSTLICPSCKKHSVTFDPFLSLSLPLPSTTMRTMTLTVLSTDGSMQPIPVSVTVPKHGMFSDLIQALSTACSLGDHETLLVAEIYNNSILHFLDKPADSLELVRDNDRLVAYRVLKEEDSLPLVVFTHQHLEESNGQGSNGHVSPMRRFGIPLVARIPDGSDGAVMHKKFLQLLNPLVMPDVHSIDVLDDPVITVNQDTKMGDKDDDVTIIDVPNSEAIENSFVEDNFQYSLDTQRYFSEGPKITMDEQLVIPDSRKIVVLVTWPDEMLKQYDTIMLSNLPETGGFPLVTNRPPEAVSLYNCFEAFLKEEPLGPEDMWYCPKCRQHQPASKKLDLWRLPEVLIIHLKRFSFNRFHKDKLETFVDFPIDDFDLSNYTTHMGSQPSFRYKLYGISNHSGGLGGGHYTAFVQCGQEWYEFSDSMVLSVTEDQIKTSAAYVLFYQRI</sequence>
<evidence type="ECO:0000259" key="2">
    <source>
        <dbReference type="PROSITE" id="PS50235"/>
    </source>
</evidence>
<keyword evidence="3" id="KW-0645">Protease</keyword>
<dbReference type="GO" id="GO:0004843">
    <property type="term" value="F:cysteine-type deubiquitinase activity"/>
    <property type="evidence" value="ECO:0007669"/>
    <property type="project" value="InterPro"/>
</dbReference>
<dbReference type="InterPro" id="IPR018200">
    <property type="entry name" value="USP_CS"/>
</dbReference>
<feature type="domain" description="USP" evidence="2">
    <location>
        <begin position="273"/>
        <end position="365"/>
    </location>
</feature>
<organism evidence="3 4">
    <name type="scientific">Artemisia annua</name>
    <name type="common">Sweet wormwood</name>
    <dbReference type="NCBI Taxonomy" id="35608"/>
    <lineage>
        <taxon>Eukaryota</taxon>
        <taxon>Viridiplantae</taxon>
        <taxon>Streptophyta</taxon>
        <taxon>Embryophyta</taxon>
        <taxon>Tracheophyta</taxon>
        <taxon>Spermatophyta</taxon>
        <taxon>Magnoliopsida</taxon>
        <taxon>eudicotyledons</taxon>
        <taxon>Gunneridae</taxon>
        <taxon>Pentapetalae</taxon>
        <taxon>asterids</taxon>
        <taxon>campanulids</taxon>
        <taxon>Asterales</taxon>
        <taxon>Asteraceae</taxon>
        <taxon>Asteroideae</taxon>
        <taxon>Anthemideae</taxon>
        <taxon>Artemisiinae</taxon>
        <taxon>Artemisia</taxon>
    </lineage>
</organism>
<dbReference type="PANTHER" id="PTHR21646:SF75">
    <property type="entry name" value="UBIQUITIN CARBOXYL-TERMINAL HYDROLASE"/>
    <property type="match status" value="1"/>
</dbReference>
<gene>
    <name evidence="3" type="ORF">CTI12_AA311700</name>
</gene>
<feature type="domain" description="USP" evidence="2">
    <location>
        <begin position="531"/>
        <end position="1126"/>
    </location>
</feature>
<evidence type="ECO:0000313" key="3">
    <source>
        <dbReference type="EMBL" id="PWA63479.1"/>
    </source>
</evidence>
<dbReference type="PROSITE" id="PS00972">
    <property type="entry name" value="USP_1"/>
    <property type="match status" value="2"/>
</dbReference>
<accession>A0A2U1MQG2</accession>
<dbReference type="PROSITE" id="PS00973">
    <property type="entry name" value="USP_2"/>
    <property type="match status" value="1"/>
</dbReference>
<name>A0A2U1MQG2_ARTAN</name>
<dbReference type="OrthoDB" id="292964at2759"/>
<dbReference type="Gene3D" id="3.90.70.10">
    <property type="entry name" value="Cysteine proteinases"/>
    <property type="match status" value="3"/>
</dbReference>
<dbReference type="Pfam" id="PF00443">
    <property type="entry name" value="UCH"/>
    <property type="match status" value="2"/>
</dbReference>
<dbReference type="FunFam" id="3.90.70.10:FF:000046">
    <property type="entry name" value="ubiquitin carboxyl-terminal hydrolase 31"/>
    <property type="match status" value="1"/>
</dbReference>
<dbReference type="InterPro" id="IPR057372">
    <property type="entry name" value="Ubiquitin_UBP8/5"/>
</dbReference>